<keyword evidence="3" id="KW-1185">Reference proteome</keyword>
<feature type="region of interest" description="Disordered" evidence="1">
    <location>
        <begin position="146"/>
        <end position="214"/>
    </location>
</feature>
<gene>
    <name evidence="2" type="ORF">KG103_04170</name>
</gene>
<sequence>MDDLARFIVMRPPDLPTRGEVKVLEPPSIDTTAGRRPAAEQARDVLRSEHAVRRVEDLRAGSVAVRVQHVLSAGHVPLAALADAVEAVGGRDVATVVADETFGTEEGALADTLVATKILSGWPDVDAAGLAAAAQGYDALRRASQGEDPVGLRPLQMPGPVSPRGEEPHGGDPRPGGGDEPRPGGGDGPRPDGGTDSRGDDRPGREDPHLREARVQEARLGTALRALRGLRADAFAAGAGADDHRTGQPAAVPAGSTSRAAAGPAVPHDTDLSVRSPWLLRREAVADLPTDVRGTLADAGIDPAAVPLPQLVEQVEALRLAEAAVVRDLSAGPRVRGLVHVGAGWLTEPHDDDWVGTPTTGMPTGHGDVKSVGIGELLLIKQHVLRYEGGELAHVENVLRSEHLSRETRRLDRTETTILTESEHTQEDERDTQTTDRFSLKRETTATLAEESTFTAGVQVTAKYGPFVEVEASAELGTASSSEETAKQSTEFGKDVVTRAASKVVDRVLERRSTTTVTEFEEKYGHGFDNTAGSGNISGVYQWVDKVVQAQVYSYGKRMLFDITVPEPATAFLLTQSAPDDGTAPQPPVPFTITSDQVTEAEYPVWARRYDVGGLEAPPPPVKTLSKAFAGVFAEGDHESSASGELVVDEGYEARYALFQRSMSFYDDHVWRVMVGSNWIDAFSATGYVDMASEVGSVAYAYHARQVRSMAATVEIFCERTARATKAWQLKTHAALTQGYLAKLQQYESRLAEAEAQAGVVIAGRNPLWNQRLVATELRKQALTVLTAQHFDAFGALELSSQGYAQPDLVRTAQQMPYVRFLEQAFEWEHLVHFCYPYFWGWKPAWKQRMLLDDVDPQFADFLRAGAARVVVPVRPGFEAAVSHYLERGKIWNGGPAPTVNDSTYLPIVKEIQAAQGAPGDERPVGEPWLVRLPTTLVKLRPDDELPSWHKVDEDWQPVE</sequence>
<evidence type="ECO:0000256" key="1">
    <source>
        <dbReference type="SAM" id="MobiDB-lite"/>
    </source>
</evidence>
<feature type="compositionally biased region" description="Basic and acidic residues" evidence="1">
    <location>
        <begin position="189"/>
        <end position="214"/>
    </location>
</feature>
<feature type="region of interest" description="Disordered" evidence="1">
    <location>
        <begin position="418"/>
        <end position="438"/>
    </location>
</feature>
<dbReference type="EMBL" id="CP074405">
    <property type="protein sequence ID" value="QVI63118.1"/>
    <property type="molecule type" value="Genomic_DNA"/>
</dbReference>
<reference evidence="2 3" key="1">
    <citation type="submission" date="2021-05" db="EMBL/GenBank/DDBJ databases">
        <title>Novel species in genus Cellulomonas.</title>
        <authorList>
            <person name="Zhang G."/>
        </authorList>
    </citation>
    <scope>NUCLEOTIDE SEQUENCE [LARGE SCALE GENOMIC DNA]</scope>
    <source>
        <strain evidence="3">zg-ZUI222</strain>
    </source>
</reference>
<organism evidence="2 3">
    <name type="scientific">Cellulomonas wangleii</name>
    <dbReference type="NCBI Taxonomy" id="2816956"/>
    <lineage>
        <taxon>Bacteria</taxon>
        <taxon>Bacillati</taxon>
        <taxon>Actinomycetota</taxon>
        <taxon>Actinomycetes</taxon>
        <taxon>Micrococcales</taxon>
        <taxon>Cellulomonadaceae</taxon>
        <taxon>Cellulomonas</taxon>
    </lineage>
</organism>
<feature type="region of interest" description="Disordered" evidence="1">
    <location>
        <begin position="238"/>
        <end position="269"/>
    </location>
</feature>
<dbReference type="Proteomes" id="UP000677804">
    <property type="component" value="Chromosome"/>
</dbReference>
<proteinExistence type="predicted"/>
<dbReference type="RefSeq" id="WP_207342375.1">
    <property type="nucleotide sequence ID" value="NZ_CP074405.1"/>
</dbReference>
<accession>A0ABX8D6P5</accession>
<protein>
    <submittedName>
        <fullName evidence="2">Uncharacterized protein</fullName>
    </submittedName>
</protein>
<name>A0ABX8D6P5_9CELL</name>
<evidence type="ECO:0000313" key="2">
    <source>
        <dbReference type="EMBL" id="QVI63118.1"/>
    </source>
</evidence>
<evidence type="ECO:0000313" key="3">
    <source>
        <dbReference type="Proteomes" id="UP000677804"/>
    </source>
</evidence>
<feature type="compositionally biased region" description="Basic and acidic residues" evidence="1">
    <location>
        <begin position="164"/>
        <end position="182"/>
    </location>
</feature>